<evidence type="ECO:0000313" key="2">
    <source>
        <dbReference type="Proteomes" id="UP000471640"/>
    </source>
</evidence>
<keyword evidence="2" id="KW-1185">Reference proteome</keyword>
<name>A0A6P1E4D2_9GAMM</name>
<accession>A0A6P1E4D2</accession>
<dbReference type="Proteomes" id="UP000471640">
    <property type="component" value="Unassembled WGS sequence"/>
</dbReference>
<reference evidence="2" key="1">
    <citation type="journal article" date="2020" name="Microbiol. Resour. Announc.">
        <title>Draft Genome Sequences of Thiorhodococcus mannitoliphagus and Thiorhodococcus minor, Purple Sulfur Photosynthetic Bacteria in the Gammaproteobacterial Family Chromatiaceae.</title>
        <authorList>
            <person name="Aviles F.A."/>
            <person name="Meyer T.E."/>
            <person name="Kyndt J.A."/>
        </authorList>
    </citation>
    <scope>NUCLEOTIDE SEQUENCE [LARGE SCALE GENOMIC DNA]</scope>
    <source>
        <strain evidence="2">DSM 18266</strain>
    </source>
</reference>
<comment type="caution">
    <text evidence="1">The sequence shown here is derived from an EMBL/GenBank/DDBJ whole genome shotgun (WGS) entry which is preliminary data.</text>
</comment>
<dbReference type="RefSeq" id="WP_164656824.1">
    <property type="nucleotide sequence ID" value="NZ_JAAIJR010000196.1"/>
</dbReference>
<gene>
    <name evidence="1" type="ORF">G3480_24380</name>
</gene>
<dbReference type="EMBL" id="JAAIJR010000196">
    <property type="protein sequence ID" value="NEX23392.1"/>
    <property type="molecule type" value="Genomic_DNA"/>
</dbReference>
<reference evidence="1 2" key="2">
    <citation type="submission" date="2020-02" db="EMBL/GenBank/DDBJ databases">
        <title>Genome sequences of Thiorhodococcus mannitoliphagus and Thiorhodococcus minor, purple sulfur photosynthetic bacteria in the gammaproteobacterial family, Chromatiaceae.</title>
        <authorList>
            <person name="Aviles F.A."/>
            <person name="Meyer T.E."/>
            <person name="Kyndt J.A."/>
        </authorList>
    </citation>
    <scope>NUCLEOTIDE SEQUENCE [LARGE SCALE GENOMIC DNA]</scope>
    <source>
        <strain evidence="1 2">DSM 18266</strain>
    </source>
</reference>
<proteinExistence type="predicted"/>
<organism evidence="1 2">
    <name type="scientific">Thiorhodococcus mannitoliphagus</name>
    <dbReference type="NCBI Taxonomy" id="329406"/>
    <lineage>
        <taxon>Bacteria</taxon>
        <taxon>Pseudomonadati</taxon>
        <taxon>Pseudomonadota</taxon>
        <taxon>Gammaproteobacteria</taxon>
        <taxon>Chromatiales</taxon>
        <taxon>Chromatiaceae</taxon>
        <taxon>Thiorhodococcus</taxon>
    </lineage>
</organism>
<dbReference type="AlphaFoldDB" id="A0A6P1E4D2"/>
<sequence length="66" mass="7565">MPGCVGPVDLSNCIEYSTAWGGTCRGDYTKRDYYVQGERRRRNPDYLPGAVKRYSPDEIKAYLEAR</sequence>
<protein>
    <submittedName>
        <fullName evidence="1">Uncharacterized protein</fullName>
    </submittedName>
</protein>
<evidence type="ECO:0000313" key="1">
    <source>
        <dbReference type="EMBL" id="NEX23392.1"/>
    </source>
</evidence>